<proteinExistence type="predicted"/>
<evidence type="ECO:0000313" key="3">
    <source>
        <dbReference type="Proteomes" id="UP000197032"/>
    </source>
</evidence>
<accession>A0A1Z5HWH0</accession>
<name>A0A1Z5HWH0_9FIRM</name>
<organism evidence="2 3">
    <name type="scientific">Calderihabitans maritimus</name>
    <dbReference type="NCBI Taxonomy" id="1246530"/>
    <lineage>
        <taxon>Bacteria</taxon>
        <taxon>Bacillati</taxon>
        <taxon>Bacillota</taxon>
        <taxon>Clostridia</taxon>
        <taxon>Neomoorellales</taxon>
        <taxon>Calderihabitantaceae</taxon>
        <taxon>Calderihabitans</taxon>
    </lineage>
</organism>
<evidence type="ECO:0000313" key="2">
    <source>
        <dbReference type="EMBL" id="GAW93883.1"/>
    </source>
</evidence>
<dbReference type="InterPro" id="IPR045443">
    <property type="entry name" value="DUF6504"/>
</dbReference>
<dbReference type="Pfam" id="PF20114">
    <property type="entry name" value="DUF6504"/>
    <property type="match status" value="1"/>
</dbReference>
<reference evidence="3" key="1">
    <citation type="journal article" date="2017" name="Appl. Environ. Microbiol.">
        <title>Genomic analysis of Calderihabitans maritimus KKC1, a thermophilic hydrogenogenic carboxydotrophic bacterium isolated from marine sediment.</title>
        <authorList>
            <person name="Omae K."/>
            <person name="Yoneda Y."/>
            <person name="Fukuyama Y."/>
            <person name="Yoshida T."/>
            <person name="Sako Y."/>
        </authorList>
    </citation>
    <scope>NUCLEOTIDE SEQUENCE [LARGE SCALE GENOMIC DNA]</scope>
    <source>
        <strain evidence="3">KKC1</strain>
    </source>
</reference>
<gene>
    <name evidence="2" type="ORF">KKC1_30080</name>
</gene>
<sequence length="52" mass="6635">MQNILECWKETGCWWKGEKEKYFYRLLAGNNGLYEIYREENNQKWFLYRIYD</sequence>
<comment type="caution">
    <text evidence="2">The sequence shown here is derived from an EMBL/GenBank/DDBJ whole genome shotgun (WGS) entry which is preliminary data.</text>
</comment>
<dbReference type="EMBL" id="BDGJ01000180">
    <property type="protein sequence ID" value="GAW93883.1"/>
    <property type="molecule type" value="Genomic_DNA"/>
</dbReference>
<dbReference type="Proteomes" id="UP000197032">
    <property type="component" value="Unassembled WGS sequence"/>
</dbReference>
<protein>
    <recommendedName>
        <fullName evidence="1">DUF6504 domain-containing protein</fullName>
    </recommendedName>
</protein>
<keyword evidence="3" id="KW-1185">Reference proteome</keyword>
<evidence type="ECO:0000259" key="1">
    <source>
        <dbReference type="Pfam" id="PF20114"/>
    </source>
</evidence>
<dbReference type="AlphaFoldDB" id="A0A1Z5HWH0"/>
<feature type="domain" description="DUF6504" evidence="1">
    <location>
        <begin position="2"/>
        <end position="52"/>
    </location>
</feature>